<feature type="region of interest" description="Disordered" evidence="2">
    <location>
        <begin position="250"/>
        <end position="298"/>
    </location>
</feature>
<keyword evidence="3" id="KW-0732">Signal</keyword>
<dbReference type="EMBL" id="CAJNNV010025071">
    <property type="protein sequence ID" value="CAE8612027.1"/>
    <property type="molecule type" value="Genomic_DNA"/>
</dbReference>
<dbReference type="Proteomes" id="UP000626109">
    <property type="component" value="Unassembled WGS sequence"/>
</dbReference>
<organism evidence="5 6">
    <name type="scientific">Polarella glacialis</name>
    <name type="common">Dinoflagellate</name>
    <dbReference type="NCBI Taxonomy" id="89957"/>
    <lineage>
        <taxon>Eukaryota</taxon>
        <taxon>Sar</taxon>
        <taxon>Alveolata</taxon>
        <taxon>Dinophyceae</taxon>
        <taxon>Suessiales</taxon>
        <taxon>Suessiaceae</taxon>
        <taxon>Polarella</taxon>
    </lineage>
</organism>
<evidence type="ECO:0000313" key="4">
    <source>
        <dbReference type="EMBL" id="CAE8612027.1"/>
    </source>
</evidence>
<evidence type="ECO:0000313" key="7">
    <source>
        <dbReference type="Proteomes" id="UP000654075"/>
    </source>
</evidence>
<feature type="region of interest" description="Disordered" evidence="2">
    <location>
        <begin position="160"/>
        <end position="204"/>
    </location>
</feature>
<feature type="coiled-coil region" evidence="1">
    <location>
        <begin position="208"/>
        <end position="237"/>
    </location>
</feature>
<feature type="compositionally biased region" description="Basic and acidic residues" evidence="2">
    <location>
        <begin position="250"/>
        <end position="260"/>
    </location>
</feature>
<dbReference type="AlphaFoldDB" id="A0A813LUE0"/>
<evidence type="ECO:0000313" key="5">
    <source>
        <dbReference type="EMBL" id="CAE8743721.1"/>
    </source>
</evidence>
<evidence type="ECO:0000256" key="3">
    <source>
        <dbReference type="SAM" id="SignalP"/>
    </source>
</evidence>
<reference evidence="5" key="1">
    <citation type="submission" date="2021-02" db="EMBL/GenBank/DDBJ databases">
        <authorList>
            <person name="Dougan E. K."/>
            <person name="Rhodes N."/>
            <person name="Thang M."/>
            <person name="Chan C."/>
        </authorList>
    </citation>
    <scope>NUCLEOTIDE SEQUENCE</scope>
</reference>
<keyword evidence="7" id="KW-1185">Reference proteome</keyword>
<dbReference type="Proteomes" id="UP000654075">
    <property type="component" value="Unassembled WGS sequence"/>
</dbReference>
<dbReference type="EMBL" id="CAJNNW010037670">
    <property type="protein sequence ID" value="CAE8743721.1"/>
    <property type="molecule type" value="Genomic_DNA"/>
</dbReference>
<protein>
    <submittedName>
        <fullName evidence="5">Uncharacterized protein</fullName>
    </submittedName>
</protein>
<evidence type="ECO:0000313" key="6">
    <source>
        <dbReference type="Proteomes" id="UP000626109"/>
    </source>
</evidence>
<accession>A0A813LUE0</accession>
<gene>
    <name evidence="4" type="ORF">PGLA1383_LOCUS29825</name>
    <name evidence="5" type="ORF">PGLA2088_LOCUS51541</name>
</gene>
<feature type="chain" id="PRO_5036222298" evidence="3">
    <location>
        <begin position="22"/>
        <end position="317"/>
    </location>
</feature>
<evidence type="ECO:0000256" key="1">
    <source>
        <dbReference type="SAM" id="Coils"/>
    </source>
</evidence>
<proteinExistence type="predicted"/>
<keyword evidence="1" id="KW-0175">Coiled coil</keyword>
<feature type="signal peptide" evidence="3">
    <location>
        <begin position="1"/>
        <end position="21"/>
    </location>
</feature>
<sequence length="317" mass="33981">MARAAVLVVCSLLCLTSGVQCGSEQDESCRAADDEASLLAVHRRMHKAAESVEPVNVQSSQKKAAESRLAGFSPVALSASQLDWLHIGTYTDEGRTVTGEQFSHVDCGHGHDSPFGCSSCGRRDRCGGECSWAEQVGGQGTCVAKSSQKKAAESAETVKVQSSQKKAAESEGPVKVQSSQKKAAETTHPGITIGTYTDEESAERDIERQALKEERAKRAIERRALKEERAKRAIERKAFNDERAKRAIERKVQAKEKAAESEGPVKVQSSQKKAAESPEPAAEEMIVGPGETANFSGDENLTMKSLVAGAGSTVTFR</sequence>
<name>A0A813LUE0_POLGL</name>
<comment type="caution">
    <text evidence="5">The sequence shown here is derived from an EMBL/GenBank/DDBJ whole genome shotgun (WGS) entry which is preliminary data.</text>
</comment>
<evidence type="ECO:0000256" key="2">
    <source>
        <dbReference type="SAM" id="MobiDB-lite"/>
    </source>
</evidence>